<proteinExistence type="predicted"/>
<reference evidence="2 3" key="1">
    <citation type="submission" date="2021-06" db="EMBL/GenBank/DDBJ databases">
        <title>Gemonas diversity in paddy soil.</title>
        <authorList>
            <person name="Liu G."/>
        </authorList>
    </citation>
    <scope>NUCLEOTIDE SEQUENCE [LARGE SCALE GENOMIC DNA]</scope>
    <source>
        <strain evidence="2 3">RG2</strain>
    </source>
</reference>
<accession>A0ABX8LAX0</accession>
<feature type="signal peptide" evidence="1">
    <location>
        <begin position="1"/>
        <end position="24"/>
    </location>
</feature>
<dbReference type="EMBL" id="CP077683">
    <property type="protein sequence ID" value="QXE89133.1"/>
    <property type="molecule type" value="Genomic_DNA"/>
</dbReference>
<sequence length="511" mass="58062">MRRAILFLMILSFCVFGVCTGCLAAGKNVETPVRQAEMSNATLKSYYELSDPDYPHIKKLLTIHDFKALDQLFSQRLALYEKDVRYEWLLQDSYNIFTPDEGIAAEDIDAWIEETDSFIAYAARGRFLTQLGYSARGAKFASNTPKYKMKEMAYFFAEATKDLQASISRNPRFMPAYACMIRMAKATSMPFTAKEVLSKAEAQDKRTFYVRHEYMGTLLPRWGGSYEEMAEFARYAIKYVHLNPLLWSLQGDVDADHGDNYFGRGKWDEAIASYSAALKFGDRLSWLRWRALSYSRNGDKDGAMADAKRTLKYTPKDDSARNLSTTGNELGLNFDLTANTSVARNIAADTKTYLVFLVDHQIDWLATRPDKGKSVVDSNETKIERTIRGMGHVCVQKSDLMHLLQDRHLALEDLPQPERLLLAKSLGADAIINARITDMGKNHIQNMYFENIQIDAISVNTGATVWSAQLKGSVIYPKNDYAYTYILDTMENELYSLLHSKLKAQFPVPPK</sequence>
<feature type="chain" id="PRO_5046995713" evidence="1">
    <location>
        <begin position="25"/>
        <end position="511"/>
    </location>
</feature>
<name>A0ABX8LAX0_9BACT</name>
<evidence type="ECO:0000313" key="3">
    <source>
        <dbReference type="Proteomes" id="UP000683559"/>
    </source>
</evidence>
<keyword evidence="1" id="KW-0732">Signal</keyword>
<evidence type="ECO:0000313" key="2">
    <source>
        <dbReference type="EMBL" id="QXE89133.1"/>
    </source>
</evidence>
<protein>
    <submittedName>
        <fullName evidence="2">Tetratricopeptide repeat protein</fullName>
    </submittedName>
</protein>
<keyword evidence="3" id="KW-1185">Reference proteome</keyword>
<dbReference type="RefSeq" id="WP_217285827.1">
    <property type="nucleotide sequence ID" value="NZ_CP077683.1"/>
</dbReference>
<gene>
    <name evidence="2" type="ORF">KP001_11715</name>
</gene>
<evidence type="ECO:0000256" key="1">
    <source>
        <dbReference type="SAM" id="SignalP"/>
    </source>
</evidence>
<organism evidence="2 3">
    <name type="scientific">Geomonas subterranea</name>
    <dbReference type="NCBI Taxonomy" id="2847989"/>
    <lineage>
        <taxon>Bacteria</taxon>
        <taxon>Pseudomonadati</taxon>
        <taxon>Thermodesulfobacteriota</taxon>
        <taxon>Desulfuromonadia</taxon>
        <taxon>Geobacterales</taxon>
        <taxon>Geobacteraceae</taxon>
        <taxon>Geomonas</taxon>
    </lineage>
</organism>
<dbReference type="Proteomes" id="UP000683559">
    <property type="component" value="Chromosome"/>
</dbReference>